<comment type="caution">
    <text evidence="12">The sequence shown here is derived from an EMBL/GenBank/DDBJ whole genome shotgun (WGS) entry which is preliminary data.</text>
</comment>
<dbReference type="GO" id="GO:0005886">
    <property type="term" value="C:plasma membrane"/>
    <property type="evidence" value="ECO:0007669"/>
    <property type="project" value="UniProtKB-SubCell"/>
</dbReference>
<dbReference type="HAMAP" id="MF_00509">
    <property type="entry name" value="ZipA"/>
    <property type="match status" value="1"/>
</dbReference>
<dbReference type="Pfam" id="PF04354">
    <property type="entry name" value="ZipA_C"/>
    <property type="match status" value="1"/>
</dbReference>
<feature type="compositionally biased region" description="Acidic residues" evidence="10">
    <location>
        <begin position="123"/>
        <end position="139"/>
    </location>
</feature>
<evidence type="ECO:0000256" key="6">
    <source>
        <dbReference type="ARBA" id="ARBA00023136"/>
    </source>
</evidence>
<keyword evidence="2 8" id="KW-0997">Cell inner membrane</keyword>
<evidence type="ECO:0000256" key="8">
    <source>
        <dbReference type="HAMAP-Rule" id="MF_00509"/>
    </source>
</evidence>
<proteinExistence type="inferred from homology"/>
<comment type="subcellular location">
    <subcellularLocation>
        <location evidence="8">Cell inner membrane</location>
        <topology evidence="8">Single-pass type I membrane protein</topology>
    </subcellularLocation>
    <text evidence="8">Localizes to the Z ring in an FtsZ-dependent manner.</text>
</comment>
<name>A0A2A5C860_9GAMM</name>
<dbReference type="GO" id="GO:0000917">
    <property type="term" value="P:division septum assembly"/>
    <property type="evidence" value="ECO:0007669"/>
    <property type="project" value="TreeGrafter"/>
</dbReference>
<feature type="region of interest" description="Disordered" evidence="10">
    <location>
        <begin position="1"/>
        <end position="169"/>
    </location>
</feature>
<evidence type="ECO:0000256" key="1">
    <source>
        <dbReference type="ARBA" id="ARBA00022475"/>
    </source>
</evidence>
<dbReference type="GO" id="GO:0043093">
    <property type="term" value="P:FtsZ-dependent cytokinesis"/>
    <property type="evidence" value="ECO:0007669"/>
    <property type="project" value="UniProtKB-UniRule"/>
</dbReference>
<reference evidence="13" key="1">
    <citation type="submission" date="2017-08" db="EMBL/GenBank/DDBJ databases">
        <title>A dynamic microbial community with high functional redundancy inhabits the cold, oxic subseafloor aquifer.</title>
        <authorList>
            <person name="Tully B.J."/>
            <person name="Wheat C.G."/>
            <person name="Glazer B.T."/>
            <person name="Huber J.A."/>
        </authorList>
    </citation>
    <scope>NUCLEOTIDE SEQUENCE [LARGE SCALE GENOMIC DNA]</scope>
</reference>
<evidence type="ECO:0000256" key="4">
    <source>
        <dbReference type="ARBA" id="ARBA00022692"/>
    </source>
</evidence>
<keyword evidence="5 8" id="KW-1133">Transmembrane helix</keyword>
<dbReference type="SMART" id="SM00771">
    <property type="entry name" value="ZipA_C"/>
    <property type="match status" value="1"/>
</dbReference>
<dbReference type="InterPro" id="IPR036765">
    <property type="entry name" value="ZipA_FtsZ-bd_C_sf"/>
</dbReference>
<organism evidence="12 13">
    <name type="scientific">SAR86 cluster bacterium</name>
    <dbReference type="NCBI Taxonomy" id="2030880"/>
    <lineage>
        <taxon>Bacteria</taxon>
        <taxon>Pseudomonadati</taxon>
        <taxon>Pseudomonadota</taxon>
        <taxon>Gammaproteobacteria</taxon>
        <taxon>SAR86 cluster</taxon>
    </lineage>
</organism>
<dbReference type="PANTHER" id="PTHR38685">
    <property type="entry name" value="CELL DIVISION PROTEIN ZIPA"/>
    <property type="match status" value="1"/>
</dbReference>
<feature type="domain" description="ZipA C-terminal FtsZ-binding" evidence="11">
    <location>
        <begin position="244"/>
        <end position="374"/>
    </location>
</feature>
<gene>
    <name evidence="8 12" type="primary">zipA</name>
    <name evidence="12" type="ORF">COA71_13255</name>
</gene>
<dbReference type="EMBL" id="NVWI01000013">
    <property type="protein sequence ID" value="PCJ39671.1"/>
    <property type="molecule type" value="Genomic_DNA"/>
</dbReference>
<evidence type="ECO:0000256" key="2">
    <source>
        <dbReference type="ARBA" id="ARBA00022519"/>
    </source>
</evidence>
<comment type="function">
    <text evidence="8 9">Essential cell division protein that stabilizes the FtsZ protofilaments by cross-linking them and that serves as a cytoplasmic membrane anchor for the Z ring. Also required for the recruitment to the septal ring of downstream cell division proteins.</text>
</comment>
<feature type="compositionally biased region" description="Polar residues" evidence="10">
    <location>
        <begin position="108"/>
        <end position="122"/>
    </location>
</feature>
<comment type="similarity">
    <text evidence="8 9">Belongs to the ZipA family.</text>
</comment>
<dbReference type="PANTHER" id="PTHR38685:SF1">
    <property type="entry name" value="CELL DIVISION PROTEIN ZIPA"/>
    <property type="match status" value="1"/>
</dbReference>
<evidence type="ECO:0000256" key="7">
    <source>
        <dbReference type="ARBA" id="ARBA00023306"/>
    </source>
</evidence>
<dbReference type="Gene3D" id="3.30.1400.10">
    <property type="entry name" value="ZipA, C-terminal FtsZ-binding domain"/>
    <property type="match status" value="1"/>
</dbReference>
<evidence type="ECO:0000256" key="9">
    <source>
        <dbReference type="RuleBase" id="RU003612"/>
    </source>
</evidence>
<feature type="compositionally biased region" description="Acidic residues" evidence="10">
    <location>
        <begin position="27"/>
        <end position="47"/>
    </location>
</feature>
<dbReference type="GO" id="GO:0032153">
    <property type="term" value="C:cell division site"/>
    <property type="evidence" value="ECO:0007669"/>
    <property type="project" value="UniProtKB-UniRule"/>
</dbReference>
<sequence length="387" mass="43181">MGDGGLGAVAELPNGGARISSRHDGFNNEDESGDEDEYQEYDEDADNYENSQEGDQVVPVLMDTVDIDNDVGTDLAIDDEENSFDEEDYDDDTIEEYEDAEDDELQEISSDGLNADTTSSEDQGYDEQTEDELNDDEEISSVRTSSREDKQGLAKSNIHPPRRGRIEPTLGEMDSFSADELEDKPAHVAQAENQAQAKGWEKEQERVQVDEPTVGQAELFSESPADFIQADDDYDEGEEDYLEPEEVIVINVMAKQGELFAGSDLLPILLQQGMQLGRMSIFHKHADSSGNGPTMFSMANMVKPGTFDVTQMEEFSTPGVSFFLQLPNALGNMKSFEKMLNAANLIKEKLNGDLKDEQRSVITRQTIEHCRQRIQDFELAQLSKKKP</sequence>
<evidence type="ECO:0000259" key="11">
    <source>
        <dbReference type="SMART" id="SM00771"/>
    </source>
</evidence>
<keyword evidence="3 8" id="KW-0132">Cell division</keyword>
<feature type="compositionally biased region" description="Acidic residues" evidence="10">
    <location>
        <begin position="65"/>
        <end position="106"/>
    </location>
</feature>
<evidence type="ECO:0000256" key="10">
    <source>
        <dbReference type="SAM" id="MobiDB-lite"/>
    </source>
</evidence>
<evidence type="ECO:0000313" key="13">
    <source>
        <dbReference type="Proteomes" id="UP000228987"/>
    </source>
</evidence>
<comment type="subunit">
    <text evidence="8">Interacts with FtsZ via their C-terminal domains.</text>
</comment>
<dbReference type="InterPro" id="IPR007449">
    <property type="entry name" value="ZipA_FtsZ-bd_C"/>
</dbReference>
<keyword evidence="6 8" id="KW-0472">Membrane</keyword>
<dbReference type="SUPFAM" id="SSF64383">
    <property type="entry name" value="Cell-division protein ZipA, C-terminal domain"/>
    <property type="match status" value="1"/>
</dbReference>
<evidence type="ECO:0000256" key="3">
    <source>
        <dbReference type="ARBA" id="ARBA00022618"/>
    </source>
</evidence>
<protein>
    <recommendedName>
        <fullName evidence="8 9">Cell division protein ZipA</fullName>
    </recommendedName>
</protein>
<keyword evidence="7 8" id="KW-0131">Cell cycle</keyword>
<evidence type="ECO:0000313" key="12">
    <source>
        <dbReference type="EMBL" id="PCJ39671.1"/>
    </source>
</evidence>
<keyword evidence="1 8" id="KW-1003">Cell membrane</keyword>
<evidence type="ECO:0000256" key="5">
    <source>
        <dbReference type="ARBA" id="ARBA00022989"/>
    </source>
</evidence>
<accession>A0A2A5C860</accession>
<dbReference type="AlphaFoldDB" id="A0A2A5C860"/>
<keyword evidence="4 8" id="KW-0812">Transmembrane</keyword>
<dbReference type="NCBIfam" id="TIGR02205">
    <property type="entry name" value="septum_zipA"/>
    <property type="match status" value="1"/>
</dbReference>
<dbReference type="InterPro" id="IPR011919">
    <property type="entry name" value="Cell_div_ZipA"/>
</dbReference>
<dbReference type="Proteomes" id="UP000228987">
    <property type="component" value="Unassembled WGS sequence"/>
</dbReference>